<evidence type="ECO:0000259" key="4">
    <source>
        <dbReference type="PROSITE" id="PS50977"/>
    </source>
</evidence>
<dbReference type="Pfam" id="PF00440">
    <property type="entry name" value="TetR_N"/>
    <property type="match status" value="1"/>
</dbReference>
<dbReference type="GO" id="GO:0000976">
    <property type="term" value="F:transcription cis-regulatory region binding"/>
    <property type="evidence" value="ECO:0007669"/>
    <property type="project" value="TreeGrafter"/>
</dbReference>
<sequence length="205" mass="22539">MSYCLIVTYDTTSQPRDIEAAIFSAVDTCVTQWGWEKVTMDDICVTAGVSRATVYRLFPGGRDVLFEAVRLSKLEDFFTAMRAHVEGSESLEELLVRCIVVASSELQHDEHLAMMLATAPGETLGDLTVSGLDRVVRVATAFITPLTDDFIPASEAAHIVEVMCRLVISYYLSPSPNLDFANEDATRSFVRSFLLPSTSSVVVTQ</sequence>
<dbReference type="EMBL" id="CAEZXA010000018">
    <property type="protein sequence ID" value="CAB4668136.1"/>
    <property type="molecule type" value="Genomic_DNA"/>
</dbReference>
<dbReference type="PANTHER" id="PTHR30055:SF234">
    <property type="entry name" value="HTH-TYPE TRANSCRIPTIONAL REGULATOR BETI"/>
    <property type="match status" value="1"/>
</dbReference>
<reference evidence="8" key="1">
    <citation type="submission" date="2020-05" db="EMBL/GenBank/DDBJ databases">
        <authorList>
            <person name="Chiriac C."/>
            <person name="Salcher M."/>
            <person name="Ghai R."/>
            <person name="Kavagutti S V."/>
        </authorList>
    </citation>
    <scope>NUCLEOTIDE SEQUENCE</scope>
</reference>
<dbReference type="EMBL" id="CAETWZ010000045">
    <property type="protein sequence ID" value="CAB4367824.1"/>
    <property type="molecule type" value="Genomic_DNA"/>
</dbReference>
<keyword evidence="2" id="KW-0238">DNA-binding</keyword>
<dbReference type="AlphaFoldDB" id="A0A6J7TPF9"/>
<evidence type="ECO:0000256" key="1">
    <source>
        <dbReference type="ARBA" id="ARBA00023015"/>
    </source>
</evidence>
<dbReference type="Gene3D" id="1.10.357.10">
    <property type="entry name" value="Tetracycline Repressor, domain 2"/>
    <property type="match status" value="1"/>
</dbReference>
<dbReference type="EMBL" id="CAFBQH010000087">
    <property type="protein sequence ID" value="CAB5054566.1"/>
    <property type="molecule type" value="Genomic_DNA"/>
</dbReference>
<protein>
    <submittedName>
        <fullName evidence="8">Unannotated protein</fullName>
    </submittedName>
</protein>
<feature type="domain" description="HTH tetR-type" evidence="4">
    <location>
        <begin position="16"/>
        <end position="76"/>
    </location>
</feature>
<dbReference type="SUPFAM" id="SSF46689">
    <property type="entry name" value="Homeodomain-like"/>
    <property type="match status" value="1"/>
</dbReference>
<evidence type="ECO:0000313" key="5">
    <source>
        <dbReference type="EMBL" id="CAB4367824.1"/>
    </source>
</evidence>
<dbReference type="GO" id="GO:0003700">
    <property type="term" value="F:DNA-binding transcription factor activity"/>
    <property type="evidence" value="ECO:0007669"/>
    <property type="project" value="TreeGrafter"/>
</dbReference>
<accession>A0A6J7TPF9</accession>
<gene>
    <name evidence="6" type="ORF">UFOPK2334_00359</name>
    <name evidence="7" type="ORF">UFOPK2870_00626</name>
    <name evidence="5" type="ORF">UFOPK4179_00614</name>
    <name evidence="8" type="ORF">UFOPK4293_01278</name>
</gene>
<name>A0A6J7TPF9_9ZZZZ</name>
<evidence type="ECO:0000313" key="7">
    <source>
        <dbReference type="EMBL" id="CAB4760669.1"/>
    </source>
</evidence>
<dbReference type="EMBL" id="CAEZZL010000037">
    <property type="protein sequence ID" value="CAB4760669.1"/>
    <property type="molecule type" value="Genomic_DNA"/>
</dbReference>
<organism evidence="8">
    <name type="scientific">freshwater metagenome</name>
    <dbReference type="NCBI Taxonomy" id="449393"/>
    <lineage>
        <taxon>unclassified sequences</taxon>
        <taxon>metagenomes</taxon>
        <taxon>ecological metagenomes</taxon>
    </lineage>
</organism>
<evidence type="ECO:0000313" key="6">
    <source>
        <dbReference type="EMBL" id="CAB4668136.1"/>
    </source>
</evidence>
<evidence type="ECO:0000256" key="2">
    <source>
        <dbReference type="ARBA" id="ARBA00023125"/>
    </source>
</evidence>
<dbReference type="PANTHER" id="PTHR30055">
    <property type="entry name" value="HTH-TYPE TRANSCRIPTIONAL REGULATOR RUTR"/>
    <property type="match status" value="1"/>
</dbReference>
<dbReference type="InterPro" id="IPR050109">
    <property type="entry name" value="HTH-type_TetR-like_transc_reg"/>
</dbReference>
<dbReference type="PROSITE" id="PS50977">
    <property type="entry name" value="HTH_TETR_2"/>
    <property type="match status" value="1"/>
</dbReference>
<proteinExistence type="predicted"/>
<dbReference type="InterPro" id="IPR001647">
    <property type="entry name" value="HTH_TetR"/>
</dbReference>
<evidence type="ECO:0000313" key="8">
    <source>
        <dbReference type="EMBL" id="CAB5054566.1"/>
    </source>
</evidence>
<keyword evidence="1" id="KW-0805">Transcription regulation</keyword>
<keyword evidence="3" id="KW-0804">Transcription</keyword>
<dbReference type="InterPro" id="IPR009057">
    <property type="entry name" value="Homeodomain-like_sf"/>
</dbReference>
<evidence type="ECO:0000256" key="3">
    <source>
        <dbReference type="ARBA" id="ARBA00023163"/>
    </source>
</evidence>